<organism evidence="2 3">
    <name type="scientific">Microctonus aethiopoides</name>
    <dbReference type="NCBI Taxonomy" id="144406"/>
    <lineage>
        <taxon>Eukaryota</taxon>
        <taxon>Metazoa</taxon>
        <taxon>Ecdysozoa</taxon>
        <taxon>Arthropoda</taxon>
        <taxon>Hexapoda</taxon>
        <taxon>Insecta</taxon>
        <taxon>Pterygota</taxon>
        <taxon>Neoptera</taxon>
        <taxon>Endopterygota</taxon>
        <taxon>Hymenoptera</taxon>
        <taxon>Apocrita</taxon>
        <taxon>Ichneumonoidea</taxon>
        <taxon>Braconidae</taxon>
        <taxon>Euphorinae</taxon>
        <taxon>Microctonus</taxon>
    </lineage>
</organism>
<feature type="compositionally biased region" description="Polar residues" evidence="1">
    <location>
        <begin position="69"/>
        <end position="81"/>
    </location>
</feature>
<dbReference type="EMBL" id="JAQQBS010000001">
    <property type="protein sequence ID" value="KAK0175820.1"/>
    <property type="molecule type" value="Genomic_DNA"/>
</dbReference>
<evidence type="ECO:0000313" key="3">
    <source>
        <dbReference type="Proteomes" id="UP001168990"/>
    </source>
</evidence>
<dbReference type="AlphaFoldDB" id="A0AA39FUP7"/>
<name>A0AA39FUP7_9HYME</name>
<proteinExistence type="predicted"/>
<feature type="compositionally biased region" description="Basic and acidic residues" evidence="1">
    <location>
        <begin position="89"/>
        <end position="102"/>
    </location>
</feature>
<comment type="caution">
    <text evidence="2">The sequence shown here is derived from an EMBL/GenBank/DDBJ whole genome shotgun (WGS) entry which is preliminary data.</text>
</comment>
<gene>
    <name evidence="2" type="ORF">PV328_000022</name>
</gene>
<evidence type="ECO:0000256" key="1">
    <source>
        <dbReference type="SAM" id="MobiDB-lite"/>
    </source>
</evidence>
<feature type="region of interest" description="Disordered" evidence="1">
    <location>
        <begin position="69"/>
        <end position="102"/>
    </location>
</feature>
<protein>
    <submittedName>
        <fullName evidence="2">Uncharacterized protein</fullName>
    </submittedName>
</protein>
<accession>A0AA39FUP7</accession>
<sequence>MYSDRSEWKPSRSDVIYINHFVGNTKSVMSNNPGYIPKIFPTQYKNKEVNYEQVLNRYNRNVKRCESAINRQSMSTNSSWKKSFKRRKLREDDKNKRFNIKD</sequence>
<reference evidence="2" key="2">
    <citation type="submission" date="2023-03" db="EMBL/GenBank/DDBJ databases">
        <authorList>
            <person name="Inwood S.N."/>
            <person name="Skelly J.G."/>
            <person name="Guhlin J."/>
            <person name="Harrop T.W.R."/>
            <person name="Goldson S.G."/>
            <person name="Dearden P.K."/>
        </authorList>
    </citation>
    <scope>NUCLEOTIDE SEQUENCE</scope>
    <source>
        <strain evidence="2">Irish</strain>
        <tissue evidence="2">Whole body</tissue>
    </source>
</reference>
<reference evidence="2" key="1">
    <citation type="journal article" date="2023" name="bioRxiv">
        <title>Scaffold-level genome assemblies of two parasitoid biocontrol wasps reveal the parthenogenesis mechanism and an associated novel virus.</title>
        <authorList>
            <person name="Inwood S."/>
            <person name="Skelly J."/>
            <person name="Guhlin J."/>
            <person name="Harrop T."/>
            <person name="Goldson S."/>
            <person name="Dearden P."/>
        </authorList>
    </citation>
    <scope>NUCLEOTIDE SEQUENCE</scope>
    <source>
        <strain evidence="2">Irish</strain>
        <tissue evidence="2">Whole body</tissue>
    </source>
</reference>
<evidence type="ECO:0000313" key="2">
    <source>
        <dbReference type="EMBL" id="KAK0175820.1"/>
    </source>
</evidence>
<keyword evidence="3" id="KW-1185">Reference proteome</keyword>
<dbReference type="Proteomes" id="UP001168990">
    <property type="component" value="Unassembled WGS sequence"/>
</dbReference>